<dbReference type="InterPro" id="IPR039068">
    <property type="entry name" value="PqqC-like"/>
</dbReference>
<keyword evidence="1" id="KW-0560">Oxidoreductase</keyword>
<organism evidence="2 3">
    <name type="scientific">Hyalangium rubrum</name>
    <dbReference type="NCBI Taxonomy" id="3103134"/>
    <lineage>
        <taxon>Bacteria</taxon>
        <taxon>Pseudomonadati</taxon>
        <taxon>Myxococcota</taxon>
        <taxon>Myxococcia</taxon>
        <taxon>Myxococcales</taxon>
        <taxon>Cystobacterineae</taxon>
        <taxon>Archangiaceae</taxon>
        <taxon>Hyalangium</taxon>
    </lineage>
</organism>
<dbReference type="EMBL" id="JAXIVS010000001">
    <property type="protein sequence ID" value="MDY7225665.1"/>
    <property type="molecule type" value="Genomic_DNA"/>
</dbReference>
<dbReference type="Gene3D" id="1.20.910.10">
    <property type="entry name" value="Heme oxygenase-like"/>
    <property type="match status" value="1"/>
</dbReference>
<dbReference type="RefSeq" id="WP_321544370.1">
    <property type="nucleotide sequence ID" value="NZ_JAXIVS010000001.1"/>
</dbReference>
<gene>
    <name evidence="2" type="ORF">SYV04_04690</name>
</gene>
<dbReference type="SUPFAM" id="SSF48613">
    <property type="entry name" value="Heme oxygenase-like"/>
    <property type="match status" value="1"/>
</dbReference>
<name>A0ABU5GWU9_9BACT</name>
<dbReference type="Proteomes" id="UP001291309">
    <property type="component" value="Unassembled WGS sequence"/>
</dbReference>
<reference evidence="2 3" key="1">
    <citation type="submission" date="2023-12" db="EMBL/GenBank/DDBJ databases">
        <title>the genome sequence of Hyalangium sp. s54d21.</title>
        <authorList>
            <person name="Zhang X."/>
        </authorList>
    </citation>
    <scope>NUCLEOTIDE SEQUENCE [LARGE SCALE GENOMIC DNA]</scope>
    <source>
        <strain evidence="3">s54d21</strain>
    </source>
</reference>
<keyword evidence="3" id="KW-1185">Reference proteome</keyword>
<evidence type="ECO:0000313" key="2">
    <source>
        <dbReference type="EMBL" id="MDY7225665.1"/>
    </source>
</evidence>
<evidence type="ECO:0000256" key="1">
    <source>
        <dbReference type="ARBA" id="ARBA00023002"/>
    </source>
</evidence>
<accession>A0ABU5GWU9</accession>
<dbReference type="PANTHER" id="PTHR40279">
    <property type="entry name" value="PQQC-LIKE PROTEIN"/>
    <property type="match status" value="1"/>
</dbReference>
<proteinExistence type="predicted"/>
<dbReference type="Pfam" id="PF14518">
    <property type="entry name" value="Haem_oxygenas_2"/>
    <property type="match status" value="1"/>
</dbReference>
<dbReference type="PANTHER" id="PTHR40279:SF3">
    <property type="entry name" value="4-AMINOBENZOATE SYNTHASE"/>
    <property type="match status" value="1"/>
</dbReference>
<sequence length="246" mass="27915">MRDYLQALKVRVAPLENPYLRALGDGSFEREDFVETQIQFLHAVAYFSRPMAVLAARLPRAEQRLSLLENVHDEHGGGELTGSHERTFLTLLARLGMSPSELDRRAQWPEVRAFNSALLGVCAHDDIPTALSALGVIEDLFSGISARIGRSIVERGWLRAEELTHYPAHELLDVGHAEGFYRLVEPLARAEQRAAYQVEQGLELGAYLFLRLYEDLFRARKRRVFRQVTGPHSLADGWVLPESERR</sequence>
<dbReference type="InterPro" id="IPR016084">
    <property type="entry name" value="Haem_Oase-like_multi-hlx"/>
</dbReference>
<protein>
    <submittedName>
        <fullName evidence="2">Iron-containing redox enzyme family protein</fullName>
    </submittedName>
</protein>
<evidence type="ECO:0000313" key="3">
    <source>
        <dbReference type="Proteomes" id="UP001291309"/>
    </source>
</evidence>
<comment type="caution">
    <text evidence="2">The sequence shown here is derived from an EMBL/GenBank/DDBJ whole genome shotgun (WGS) entry which is preliminary data.</text>
</comment>
<dbReference type="SMART" id="SM01236">
    <property type="entry name" value="Haem_oxygenase_2"/>
    <property type="match status" value="1"/>
</dbReference>